<feature type="domain" description="TonB-dependent receptor plug" evidence="18">
    <location>
        <begin position="94"/>
        <end position="201"/>
    </location>
</feature>
<accession>A0ABW4TRJ5</accession>
<keyword evidence="6 16" id="KW-0732">Signal</keyword>
<reference evidence="20" key="1">
    <citation type="journal article" date="2019" name="Int. J. Syst. Evol. Microbiol.">
        <title>The Global Catalogue of Microorganisms (GCM) 10K type strain sequencing project: providing services to taxonomists for standard genome sequencing and annotation.</title>
        <authorList>
            <consortium name="The Broad Institute Genomics Platform"/>
            <consortium name="The Broad Institute Genome Sequencing Center for Infectious Disease"/>
            <person name="Wu L."/>
            <person name="Ma J."/>
        </authorList>
    </citation>
    <scope>NUCLEOTIDE SEQUENCE [LARGE SCALE GENOMIC DNA]</scope>
    <source>
        <strain evidence="20">CGMCC 1.12702</strain>
    </source>
</reference>
<dbReference type="PROSITE" id="PS01156">
    <property type="entry name" value="TONB_DEPENDENT_REC_2"/>
    <property type="match status" value="1"/>
</dbReference>
<evidence type="ECO:0000256" key="5">
    <source>
        <dbReference type="ARBA" id="ARBA00022692"/>
    </source>
</evidence>
<evidence type="ECO:0000256" key="11">
    <source>
        <dbReference type="ARBA" id="ARBA00023237"/>
    </source>
</evidence>
<evidence type="ECO:0000256" key="6">
    <source>
        <dbReference type="ARBA" id="ARBA00022729"/>
    </source>
</evidence>
<feature type="compositionally biased region" description="Polar residues" evidence="15">
    <location>
        <begin position="22"/>
        <end position="38"/>
    </location>
</feature>
<comment type="similarity">
    <text evidence="12 14">Belongs to the TonB-dependent receptor family.</text>
</comment>
<keyword evidence="19" id="KW-0675">Receptor</keyword>
<feature type="signal peptide" evidence="16">
    <location>
        <begin position="1"/>
        <end position="21"/>
    </location>
</feature>
<evidence type="ECO:0000259" key="17">
    <source>
        <dbReference type="Pfam" id="PF00593"/>
    </source>
</evidence>
<comment type="subcellular location">
    <subcellularLocation>
        <location evidence="1 12">Cell outer membrane</location>
        <topology evidence="1 12">Multi-pass membrane protein</topology>
    </subcellularLocation>
</comment>
<evidence type="ECO:0000256" key="4">
    <source>
        <dbReference type="ARBA" id="ARBA00022496"/>
    </source>
</evidence>
<evidence type="ECO:0000259" key="18">
    <source>
        <dbReference type="Pfam" id="PF07715"/>
    </source>
</evidence>
<dbReference type="InterPro" id="IPR010917">
    <property type="entry name" value="TonB_rcpt_CS"/>
</dbReference>
<keyword evidence="9 14" id="KW-0798">TonB box</keyword>
<feature type="region of interest" description="Disordered" evidence="15">
    <location>
        <begin position="22"/>
        <end position="54"/>
    </location>
</feature>
<keyword evidence="8" id="KW-0406">Ion transport</keyword>
<keyword evidence="2 12" id="KW-0813">Transport</keyword>
<dbReference type="InterPro" id="IPR012910">
    <property type="entry name" value="Plug_dom"/>
</dbReference>
<dbReference type="Pfam" id="PF07715">
    <property type="entry name" value="Plug"/>
    <property type="match status" value="1"/>
</dbReference>
<evidence type="ECO:0000256" key="16">
    <source>
        <dbReference type="SAM" id="SignalP"/>
    </source>
</evidence>
<dbReference type="PROSITE" id="PS52016">
    <property type="entry name" value="TONB_DEPENDENT_REC_3"/>
    <property type="match status" value="1"/>
</dbReference>
<evidence type="ECO:0000256" key="2">
    <source>
        <dbReference type="ARBA" id="ARBA00022448"/>
    </source>
</evidence>
<keyword evidence="5 12" id="KW-0812">Transmembrane</keyword>
<evidence type="ECO:0000256" key="8">
    <source>
        <dbReference type="ARBA" id="ARBA00023065"/>
    </source>
</evidence>
<keyword evidence="11 12" id="KW-0998">Cell outer membrane</keyword>
<evidence type="ECO:0000256" key="9">
    <source>
        <dbReference type="ARBA" id="ARBA00023077"/>
    </source>
</evidence>
<gene>
    <name evidence="19" type="ORF">ACFSGX_00825</name>
</gene>
<evidence type="ECO:0000313" key="19">
    <source>
        <dbReference type="EMBL" id="MFD1949307.1"/>
    </source>
</evidence>
<sequence length="961" mass="101738">MRKALWLLSTCIVTISAPAMAQDNSGTLPASPANTTRPAGTGTEAGAVQSGGTAGAIVPADPASPAAAGVNDPNSPNYDPSTIVITATRRASPLSDVPIAVTAVTAASLQNSGATDIRQLNQLAPSLLVSSTGSEANGSARIRGIGTVGDNPGLESSVAVFIDGVYRSRTGSGLNELGEIERVEVLRGPQGTLFGRNASAGLINIVSKKPSFTSEGYAEATYGNYDFLRLSGGISGPIGKSGLAYRLDGIYVKRDGFYKNATQGGDSESRINDRNRYFVRGQLLYEPSDDFSVRLIGDYSRRNESCCGAVFVATRESVDPTANPASATGGVNTDGATAESATNRIVDILNNPYFNANIPTQANLDPYNRRVALTPGRTFKNLTTDWGGSAQFDWDLGPGTLTSITAYREYKAGGAADVDYNAADLVYRGDDTDNYRRFKTFSQEARFQGSAFNGVLDFLVGGYYSNEKLRLVDNIKFGTQYGQFAACRIVATISPVAALRAPGSPGCLSAAGRATLTAGFGAAAPLLLRGIDNLGTISDKGDNRAVYNQRSENYAFFTHNIINITDTLSVTLGARYTNETKKFDANFDNNNTICPTQQALLGPLLANPALGAIAGGIVTLSCQGNSSPALNALNLNSTRKEDEFTGTGVLSWKPTARVLTYASYSKGYKAGGFNLDRSALGGANGVFSPRTNADADGLQFEPEKVDAYEIGAKYSSRHFNLNVAAFRQEFKTFQLNTFNGSIFIVQNIAACKTSLNGGDTDNSRATGTCTGGTKAGVISQGVEVEAALFPVRDFQVSAGYTYADTHYRRNLVGSSSGVALDPALFLLSGRQMSNSPKNVVTVSATWTPELTSSGIHGLVYADTRMTSAYNTGSDLFPEKAQEGFAVVNTRIGLRGPANAWALELWGQNIFDKQYQQVAFNAPFQGANSVAQTQAFGVTANQLFASYLAEPRTFGVTARTKF</sequence>
<feature type="domain" description="TonB-dependent receptor-like beta-barrel" evidence="17">
    <location>
        <begin position="351"/>
        <end position="909"/>
    </location>
</feature>
<keyword evidence="7" id="KW-0408">Iron</keyword>
<evidence type="ECO:0000256" key="1">
    <source>
        <dbReference type="ARBA" id="ARBA00004571"/>
    </source>
</evidence>
<evidence type="ECO:0000313" key="20">
    <source>
        <dbReference type="Proteomes" id="UP001597400"/>
    </source>
</evidence>
<evidence type="ECO:0000256" key="14">
    <source>
        <dbReference type="RuleBase" id="RU003357"/>
    </source>
</evidence>
<dbReference type="InterPro" id="IPR039426">
    <property type="entry name" value="TonB-dep_rcpt-like"/>
</dbReference>
<dbReference type="EMBL" id="JBHUGS010000001">
    <property type="protein sequence ID" value="MFD1949307.1"/>
    <property type="molecule type" value="Genomic_DNA"/>
</dbReference>
<organism evidence="19 20">
    <name type="scientific">Sphingomonas arantia</name>
    <dbReference type="NCBI Taxonomy" id="1460676"/>
    <lineage>
        <taxon>Bacteria</taxon>
        <taxon>Pseudomonadati</taxon>
        <taxon>Pseudomonadota</taxon>
        <taxon>Alphaproteobacteria</taxon>
        <taxon>Sphingomonadales</taxon>
        <taxon>Sphingomonadaceae</taxon>
        <taxon>Sphingomonas</taxon>
    </lineage>
</organism>
<dbReference type="PANTHER" id="PTHR32552:SF81">
    <property type="entry name" value="TONB-DEPENDENT OUTER MEMBRANE RECEPTOR"/>
    <property type="match status" value="1"/>
</dbReference>
<dbReference type="PANTHER" id="PTHR32552">
    <property type="entry name" value="FERRICHROME IRON RECEPTOR-RELATED"/>
    <property type="match status" value="1"/>
</dbReference>
<keyword evidence="10 12" id="KW-0472">Membrane</keyword>
<protein>
    <submittedName>
        <fullName evidence="19">TonB-dependent receptor</fullName>
    </submittedName>
</protein>
<feature type="short sequence motif" description="TonB C-terminal box" evidence="13">
    <location>
        <begin position="944"/>
        <end position="961"/>
    </location>
</feature>
<proteinExistence type="inferred from homology"/>
<evidence type="ECO:0000256" key="12">
    <source>
        <dbReference type="PROSITE-ProRule" id="PRU01360"/>
    </source>
</evidence>
<keyword evidence="4" id="KW-0410">Iron transport</keyword>
<dbReference type="RefSeq" id="WP_380926748.1">
    <property type="nucleotide sequence ID" value="NZ_JBHUGS010000001.1"/>
</dbReference>
<keyword evidence="20" id="KW-1185">Reference proteome</keyword>
<dbReference type="Proteomes" id="UP001597400">
    <property type="component" value="Unassembled WGS sequence"/>
</dbReference>
<evidence type="ECO:0000256" key="7">
    <source>
        <dbReference type="ARBA" id="ARBA00023004"/>
    </source>
</evidence>
<dbReference type="InterPro" id="IPR036942">
    <property type="entry name" value="Beta-barrel_TonB_sf"/>
</dbReference>
<dbReference type="InterPro" id="IPR000531">
    <property type="entry name" value="Beta-barrel_TonB"/>
</dbReference>
<keyword evidence="3 12" id="KW-1134">Transmembrane beta strand</keyword>
<dbReference type="Gene3D" id="2.40.170.20">
    <property type="entry name" value="TonB-dependent receptor, beta-barrel domain"/>
    <property type="match status" value="2"/>
</dbReference>
<dbReference type="SUPFAM" id="SSF56935">
    <property type="entry name" value="Porins"/>
    <property type="match status" value="1"/>
</dbReference>
<dbReference type="Pfam" id="PF00593">
    <property type="entry name" value="TonB_dep_Rec_b-barrel"/>
    <property type="match status" value="1"/>
</dbReference>
<evidence type="ECO:0000256" key="3">
    <source>
        <dbReference type="ARBA" id="ARBA00022452"/>
    </source>
</evidence>
<name>A0ABW4TRJ5_9SPHN</name>
<comment type="caution">
    <text evidence="19">The sequence shown here is derived from an EMBL/GenBank/DDBJ whole genome shotgun (WGS) entry which is preliminary data.</text>
</comment>
<feature type="chain" id="PRO_5046636841" evidence="16">
    <location>
        <begin position="22"/>
        <end position="961"/>
    </location>
</feature>
<evidence type="ECO:0000256" key="15">
    <source>
        <dbReference type="SAM" id="MobiDB-lite"/>
    </source>
</evidence>
<evidence type="ECO:0000256" key="10">
    <source>
        <dbReference type="ARBA" id="ARBA00023136"/>
    </source>
</evidence>
<evidence type="ECO:0000256" key="13">
    <source>
        <dbReference type="PROSITE-ProRule" id="PRU10144"/>
    </source>
</evidence>